<proteinExistence type="predicted"/>
<dbReference type="GO" id="GO:0022857">
    <property type="term" value="F:transmembrane transporter activity"/>
    <property type="evidence" value="ECO:0007669"/>
    <property type="project" value="UniProtKB-UniRule"/>
</dbReference>
<dbReference type="InterPro" id="IPR004681">
    <property type="entry name" value="TRAP_DctM"/>
</dbReference>
<dbReference type="OrthoDB" id="9790209at2"/>
<dbReference type="InterPro" id="IPR010656">
    <property type="entry name" value="DctM"/>
</dbReference>
<evidence type="ECO:0000259" key="9">
    <source>
        <dbReference type="Pfam" id="PF06808"/>
    </source>
</evidence>
<keyword evidence="2" id="KW-1003">Cell membrane</keyword>
<sequence>MDLLTFALLLLVLLCLLLGAGLWIAMSLAAVGYVAMVFVHPSPGLFLASAFWESTGSWTLAALPMFVWMGEILFRTKLSEELFNGLAPWVRRIPGGLLHVNILACGIFGSVSGSSAATCATVSKIALPELKRRGYDENVAIGSLATSGTLGILIPPSIIMVVYAVAAEVSIIRVFIAGCIPGLLVMLLFSAYIAIWAMLNPSKQPKAEPRMGFADKMRASAKLIPCAVLIVVVIGTMFVGWATATEAAAFGVLGSLLMAAGWRTGAVLLAADLAAWAFGLIGFSEAWPIAFFALLGLAAGESVLTWQAFIDSLKGATRLSCMIMFILAGAAFLTKAMALTGIPAALADGVVHLNLGPYGLIAILTVVYVLLGTALDGVSMIVLTTSIVIPLVQHAGFDLVWFGIFIVLLVEIAEITPPVGFNLFVMQTMTGKEQTEVAMASLPFFLMLVLTVVLCTLFPVTLVTGLPDLLLSR</sequence>
<accession>A0A1G6X2M0</accession>
<dbReference type="PIRSF" id="PIRSF006066">
    <property type="entry name" value="HI0050"/>
    <property type="match status" value="1"/>
</dbReference>
<keyword evidence="11" id="KW-1185">Reference proteome</keyword>
<comment type="function">
    <text evidence="7">Part of the tripartite ATP-independent periplasmic (TRAP) transport system.</text>
</comment>
<evidence type="ECO:0000256" key="2">
    <source>
        <dbReference type="ARBA" id="ARBA00022475"/>
    </source>
</evidence>
<feature type="transmembrane region" description="Helical" evidence="8">
    <location>
        <begin position="45"/>
        <end position="68"/>
    </location>
</feature>
<keyword evidence="4 8" id="KW-0812">Transmembrane</keyword>
<evidence type="ECO:0000256" key="4">
    <source>
        <dbReference type="ARBA" id="ARBA00022692"/>
    </source>
</evidence>
<name>A0A1G6X2M0_9PROT</name>
<feature type="transmembrane region" description="Helical" evidence="8">
    <location>
        <begin position="401"/>
        <end position="425"/>
    </location>
</feature>
<evidence type="ECO:0000256" key="1">
    <source>
        <dbReference type="ARBA" id="ARBA00004429"/>
    </source>
</evidence>
<organism evidence="10 11">
    <name type="scientific">Belnapia rosea</name>
    <dbReference type="NCBI Taxonomy" id="938405"/>
    <lineage>
        <taxon>Bacteria</taxon>
        <taxon>Pseudomonadati</taxon>
        <taxon>Pseudomonadota</taxon>
        <taxon>Alphaproteobacteria</taxon>
        <taxon>Acetobacterales</taxon>
        <taxon>Roseomonadaceae</taxon>
        <taxon>Belnapia</taxon>
    </lineage>
</organism>
<keyword evidence="7" id="KW-0813">Transport</keyword>
<feature type="transmembrane region" description="Helical" evidence="8">
    <location>
        <begin position="290"/>
        <end position="310"/>
    </location>
</feature>
<dbReference type="PANTHER" id="PTHR33362:SF5">
    <property type="entry name" value="C4-DICARBOXYLATE TRAP TRANSPORTER LARGE PERMEASE PROTEIN DCTM"/>
    <property type="match status" value="1"/>
</dbReference>
<evidence type="ECO:0000313" key="11">
    <source>
        <dbReference type="Proteomes" id="UP000198925"/>
    </source>
</evidence>
<feature type="transmembrane region" description="Helical" evidence="8">
    <location>
        <begin position="171"/>
        <end position="199"/>
    </location>
</feature>
<dbReference type="AlphaFoldDB" id="A0A1G6X2M0"/>
<feature type="transmembrane region" description="Helical" evidence="8">
    <location>
        <begin position="220"/>
        <end position="242"/>
    </location>
</feature>
<reference evidence="10 11" key="1">
    <citation type="submission" date="2016-10" db="EMBL/GenBank/DDBJ databases">
        <authorList>
            <person name="de Groot N.N."/>
        </authorList>
    </citation>
    <scope>NUCLEOTIDE SEQUENCE [LARGE SCALE GENOMIC DNA]</scope>
    <source>
        <strain evidence="10 11">CPCC 100156</strain>
    </source>
</reference>
<gene>
    <name evidence="10" type="ORF">SAMN04487779_1011144</name>
</gene>
<keyword evidence="6 8" id="KW-0472">Membrane</keyword>
<feature type="transmembrane region" description="Helical" evidence="8">
    <location>
        <begin position="358"/>
        <end position="389"/>
    </location>
</feature>
<dbReference type="GO" id="GO:0005886">
    <property type="term" value="C:plasma membrane"/>
    <property type="evidence" value="ECO:0007669"/>
    <property type="project" value="UniProtKB-SubCell"/>
</dbReference>
<evidence type="ECO:0000256" key="7">
    <source>
        <dbReference type="RuleBase" id="RU369079"/>
    </source>
</evidence>
<dbReference type="STRING" id="938405.SAMN02927895_03092"/>
<evidence type="ECO:0000256" key="6">
    <source>
        <dbReference type="ARBA" id="ARBA00023136"/>
    </source>
</evidence>
<dbReference type="EMBL" id="FMZX01000011">
    <property type="protein sequence ID" value="SDD72361.1"/>
    <property type="molecule type" value="Genomic_DNA"/>
</dbReference>
<evidence type="ECO:0000256" key="5">
    <source>
        <dbReference type="ARBA" id="ARBA00022989"/>
    </source>
</evidence>
<feature type="transmembrane region" description="Helical" evidence="8">
    <location>
        <begin position="322"/>
        <end position="346"/>
    </location>
</feature>
<feature type="domain" description="TRAP C4-dicarboxylate transport system permease DctM subunit" evidence="9">
    <location>
        <begin position="11"/>
        <end position="459"/>
    </location>
</feature>
<evidence type="ECO:0000313" key="10">
    <source>
        <dbReference type="EMBL" id="SDD72361.1"/>
    </source>
</evidence>
<dbReference type="Pfam" id="PF06808">
    <property type="entry name" value="DctM"/>
    <property type="match status" value="1"/>
</dbReference>
<keyword evidence="3 7" id="KW-0997">Cell inner membrane</keyword>
<dbReference type="PANTHER" id="PTHR33362">
    <property type="entry name" value="SIALIC ACID TRAP TRANSPORTER PERMEASE PROTEIN SIAT-RELATED"/>
    <property type="match status" value="1"/>
</dbReference>
<keyword evidence="5 8" id="KW-1133">Transmembrane helix</keyword>
<dbReference type="Proteomes" id="UP000198925">
    <property type="component" value="Unassembled WGS sequence"/>
</dbReference>
<feature type="transmembrane region" description="Helical" evidence="8">
    <location>
        <begin position="437"/>
        <end position="463"/>
    </location>
</feature>
<evidence type="ECO:0000256" key="3">
    <source>
        <dbReference type="ARBA" id="ARBA00022519"/>
    </source>
</evidence>
<evidence type="ECO:0000256" key="8">
    <source>
        <dbReference type="SAM" id="Phobius"/>
    </source>
</evidence>
<comment type="subcellular location">
    <subcellularLocation>
        <location evidence="1 7">Cell inner membrane</location>
        <topology evidence="1 7">Multi-pass membrane protein</topology>
    </subcellularLocation>
</comment>
<dbReference type="RefSeq" id="WP_090565153.1">
    <property type="nucleotide sequence ID" value="NZ_FMXZ01000008.1"/>
</dbReference>
<protein>
    <submittedName>
        <fullName evidence="10">TRAP transporter, DctM subunit</fullName>
    </submittedName>
</protein>
<feature type="transmembrane region" description="Helical" evidence="8">
    <location>
        <begin position="139"/>
        <end position="165"/>
    </location>
</feature>